<dbReference type="RefSeq" id="WP_201923947.1">
    <property type="nucleotide sequence ID" value="NZ_BAABAX010000030.1"/>
</dbReference>
<gene>
    <name evidence="2" type="ORF">JJQ60_19075</name>
</gene>
<keyword evidence="1" id="KW-0175">Coiled coil</keyword>
<keyword evidence="3" id="KW-1185">Reference proteome</keyword>
<dbReference type="EMBL" id="JAERQJ010000010">
    <property type="protein sequence ID" value="MBL0685647.1"/>
    <property type="molecule type" value="Genomic_DNA"/>
</dbReference>
<reference evidence="2" key="1">
    <citation type="submission" date="2021-01" db="EMBL/GenBank/DDBJ databases">
        <authorList>
            <person name="Zhong Y.L."/>
        </authorList>
    </citation>
    <scope>NUCLEOTIDE SEQUENCE</scope>
    <source>
        <strain evidence="2">KCTC 23302</strain>
    </source>
</reference>
<proteinExistence type="predicted"/>
<dbReference type="Proteomes" id="UP000651057">
    <property type="component" value="Unassembled WGS sequence"/>
</dbReference>
<protein>
    <submittedName>
        <fullName evidence="2">Uncharacterized protein</fullName>
    </submittedName>
</protein>
<comment type="caution">
    <text evidence="2">The sequence shown here is derived from an EMBL/GenBank/DDBJ whole genome shotgun (WGS) entry which is preliminary data.</text>
</comment>
<dbReference type="AlphaFoldDB" id="A0A937DBE0"/>
<accession>A0A937DBE0</accession>
<name>A0A937DBE0_9FLAO</name>
<sequence>MFGRNRLINLFKEIRIHNFLSEKERNIKNKIGRYSEMALASLNVKAEIENLIRDEDLNVPKLQKEKTQTSITTEQMTGMQLPPGTSFIRGRIYDVEIANYTIPFIGNGEFFKCLPSAGQNFRSISVEKHQNSIIIKLTNWLGGISGNNEAIEMLKAELVKQVESIESVLEQLEKDIDEYKPILKKKIESELDKLIKQINIKNESNDKLNPFG</sequence>
<organism evidence="2 3">
    <name type="scientific">Aquimarina mytili</name>
    <dbReference type="NCBI Taxonomy" id="874423"/>
    <lineage>
        <taxon>Bacteria</taxon>
        <taxon>Pseudomonadati</taxon>
        <taxon>Bacteroidota</taxon>
        <taxon>Flavobacteriia</taxon>
        <taxon>Flavobacteriales</taxon>
        <taxon>Flavobacteriaceae</taxon>
        <taxon>Aquimarina</taxon>
    </lineage>
</organism>
<evidence type="ECO:0000313" key="2">
    <source>
        <dbReference type="EMBL" id="MBL0685647.1"/>
    </source>
</evidence>
<evidence type="ECO:0000313" key="3">
    <source>
        <dbReference type="Proteomes" id="UP000651057"/>
    </source>
</evidence>
<evidence type="ECO:0000256" key="1">
    <source>
        <dbReference type="SAM" id="Coils"/>
    </source>
</evidence>
<feature type="coiled-coil region" evidence="1">
    <location>
        <begin position="151"/>
        <end position="204"/>
    </location>
</feature>